<dbReference type="InterPro" id="IPR002902">
    <property type="entry name" value="GNK2"/>
</dbReference>
<organism evidence="4 5">
    <name type="scientific">Rubroshorea leprosula</name>
    <dbReference type="NCBI Taxonomy" id="152421"/>
    <lineage>
        <taxon>Eukaryota</taxon>
        <taxon>Viridiplantae</taxon>
        <taxon>Streptophyta</taxon>
        <taxon>Embryophyta</taxon>
        <taxon>Tracheophyta</taxon>
        <taxon>Spermatophyta</taxon>
        <taxon>Magnoliopsida</taxon>
        <taxon>eudicotyledons</taxon>
        <taxon>Gunneridae</taxon>
        <taxon>Pentapetalae</taxon>
        <taxon>rosids</taxon>
        <taxon>malvids</taxon>
        <taxon>Malvales</taxon>
        <taxon>Dipterocarpaceae</taxon>
        <taxon>Rubroshorea</taxon>
    </lineage>
</organism>
<dbReference type="CDD" id="cd23509">
    <property type="entry name" value="Gnk2-like"/>
    <property type="match status" value="1"/>
</dbReference>
<feature type="domain" description="Gnk2-homologous" evidence="3">
    <location>
        <begin position="115"/>
        <end position="206"/>
    </location>
</feature>
<comment type="caution">
    <text evidence="4">The sequence shown here is derived from an EMBL/GenBank/DDBJ whole genome shotgun (WGS) entry which is preliminary data.</text>
</comment>
<keyword evidence="2" id="KW-0677">Repeat</keyword>
<dbReference type="Gene3D" id="3.30.430.20">
    <property type="entry name" value="Gnk2 domain, C-X8-C-X2-C motif"/>
    <property type="match status" value="1"/>
</dbReference>
<dbReference type="PROSITE" id="PS51473">
    <property type="entry name" value="GNK2"/>
    <property type="match status" value="1"/>
</dbReference>
<keyword evidence="5" id="KW-1185">Reference proteome</keyword>
<dbReference type="Pfam" id="PF01657">
    <property type="entry name" value="Stress-antifung"/>
    <property type="match status" value="1"/>
</dbReference>
<dbReference type="InterPro" id="IPR038408">
    <property type="entry name" value="GNK2_sf"/>
</dbReference>
<evidence type="ECO:0000256" key="1">
    <source>
        <dbReference type="ARBA" id="ARBA00022729"/>
    </source>
</evidence>
<dbReference type="EMBL" id="BPVZ01000157">
    <property type="protein sequence ID" value="GKV42320.1"/>
    <property type="molecule type" value="Genomic_DNA"/>
</dbReference>
<reference evidence="4 5" key="1">
    <citation type="journal article" date="2021" name="Commun. Biol.">
        <title>The genome of Shorea leprosula (Dipterocarpaceae) highlights the ecological relevance of drought in aseasonal tropical rainforests.</title>
        <authorList>
            <person name="Ng K.K.S."/>
            <person name="Kobayashi M.J."/>
            <person name="Fawcett J.A."/>
            <person name="Hatakeyama M."/>
            <person name="Paape T."/>
            <person name="Ng C.H."/>
            <person name="Ang C.C."/>
            <person name="Tnah L.H."/>
            <person name="Lee C.T."/>
            <person name="Nishiyama T."/>
            <person name="Sese J."/>
            <person name="O'Brien M.J."/>
            <person name="Copetti D."/>
            <person name="Mohd Noor M.I."/>
            <person name="Ong R.C."/>
            <person name="Putra M."/>
            <person name="Sireger I.Z."/>
            <person name="Indrioko S."/>
            <person name="Kosugi Y."/>
            <person name="Izuno A."/>
            <person name="Isagi Y."/>
            <person name="Lee S.L."/>
            <person name="Shimizu K.K."/>
        </authorList>
    </citation>
    <scope>NUCLEOTIDE SEQUENCE [LARGE SCALE GENOMIC DNA]</scope>
    <source>
        <strain evidence="4">214</strain>
    </source>
</reference>
<accession>A0AAV5LXR6</accession>
<name>A0AAV5LXR6_9ROSI</name>
<dbReference type="AlphaFoldDB" id="A0AAV5LXR6"/>
<evidence type="ECO:0000313" key="4">
    <source>
        <dbReference type="EMBL" id="GKV42320.1"/>
    </source>
</evidence>
<evidence type="ECO:0000259" key="3">
    <source>
        <dbReference type="PROSITE" id="PS51473"/>
    </source>
</evidence>
<proteinExistence type="predicted"/>
<evidence type="ECO:0000256" key="2">
    <source>
        <dbReference type="ARBA" id="ARBA00022737"/>
    </source>
</evidence>
<keyword evidence="1" id="KW-0732">Signal</keyword>
<gene>
    <name evidence="4" type="ORF">SLEP1_g49731</name>
</gene>
<protein>
    <recommendedName>
        <fullName evidence="3">Gnk2-homologous domain-containing protein</fullName>
    </recommendedName>
</protein>
<dbReference type="Proteomes" id="UP001054252">
    <property type="component" value="Unassembled WGS sequence"/>
</dbReference>
<sequence length="206" mass="22438">MISVKVVLATTVTSPLTVPTMPTSIVSSPNCPPPRITIMASTICPLAKALTRSTQLHSAWRPKCGRLQKLPEQHHLRSSTLFNKPVPTIKKQSGGRNFVLYVTQTDKFTELWKPILMIDYGELTTNLRRITLMISTEALSFLLKNLSVRAAGGGPLFTYAAGLTASSQRIYAMMQCAADLSQQNCSACLATGNGRMRAACYGITEC</sequence>
<evidence type="ECO:0000313" key="5">
    <source>
        <dbReference type="Proteomes" id="UP001054252"/>
    </source>
</evidence>